<comment type="similarity">
    <text evidence="2 11 13">Belongs to the FKBP-type PPIase family. Tig subfamily.</text>
</comment>
<evidence type="ECO:0000313" key="17">
    <source>
        <dbReference type="Proteomes" id="UP000252182"/>
    </source>
</evidence>
<keyword evidence="9 11" id="KW-0131">Cell cycle</keyword>
<evidence type="ECO:0000256" key="1">
    <source>
        <dbReference type="ARBA" id="ARBA00000971"/>
    </source>
</evidence>
<dbReference type="InterPro" id="IPR037041">
    <property type="entry name" value="Trigger_fac_C_sf"/>
</dbReference>
<dbReference type="NCBIfam" id="TIGR00115">
    <property type="entry name" value="tig"/>
    <property type="match status" value="1"/>
</dbReference>
<keyword evidence="6 11" id="KW-0697">Rotamase</keyword>
<dbReference type="Pfam" id="PF05698">
    <property type="entry name" value="Trigger_C"/>
    <property type="match status" value="1"/>
</dbReference>
<evidence type="ECO:0000256" key="8">
    <source>
        <dbReference type="ARBA" id="ARBA00023235"/>
    </source>
</evidence>
<evidence type="ECO:0000256" key="14">
    <source>
        <dbReference type="SAM" id="MobiDB-lite"/>
    </source>
</evidence>
<dbReference type="Proteomes" id="UP000252182">
    <property type="component" value="Chromosome"/>
</dbReference>
<dbReference type="GO" id="GO:0005737">
    <property type="term" value="C:cytoplasm"/>
    <property type="evidence" value="ECO:0007669"/>
    <property type="project" value="UniProtKB-SubCell"/>
</dbReference>
<dbReference type="HAMAP" id="MF_00303">
    <property type="entry name" value="Trigger_factor_Tig"/>
    <property type="match status" value="1"/>
</dbReference>
<gene>
    <name evidence="11 16" type="primary">tig</name>
    <name evidence="16" type="ORF">DTO96_102053</name>
</gene>
<dbReference type="Gene3D" id="3.30.70.1050">
    <property type="entry name" value="Trigger factor ribosome-binding domain"/>
    <property type="match status" value="1"/>
</dbReference>
<dbReference type="FunFam" id="3.10.50.40:FF:000001">
    <property type="entry name" value="Trigger factor"/>
    <property type="match status" value="1"/>
</dbReference>
<dbReference type="InterPro" id="IPR036611">
    <property type="entry name" value="Trigger_fac_ribosome-bd_sf"/>
</dbReference>
<evidence type="ECO:0000259" key="15">
    <source>
        <dbReference type="PROSITE" id="PS50059"/>
    </source>
</evidence>
<dbReference type="GO" id="GO:0051083">
    <property type="term" value="P:'de novo' cotranslational protein folding"/>
    <property type="evidence" value="ECO:0007669"/>
    <property type="project" value="TreeGrafter"/>
</dbReference>
<dbReference type="PIRSF" id="PIRSF003095">
    <property type="entry name" value="Trigger_factor"/>
    <property type="match status" value="1"/>
</dbReference>
<comment type="domain">
    <text evidence="11">Consists of 3 domains; the N-terminus binds the ribosome, the middle domain has PPIase activity, while the C-terminus has intrinsic chaperone activity on its own.</text>
</comment>
<organism evidence="16 17">
    <name type="scientific">Ephemeroptericola cinctiostellae</name>
    <dbReference type="NCBI Taxonomy" id="2268024"/>
    <lineage>
        <taxon>Bacteria</taxon>
        <taxon>Pseudomonadati</taxon>
        <taxon>Pseudomonadota</taxon>
        <taxon>Betaproteobacteria</taxon>
        <taxon>Burkholderiales</taxon>
        <taxon>Burkholderiaceae</taxon>
        <taxon>Ephemeroptericola</taxon>
    </lineage>
</organism>
<dbReference type="GO" id="GO:0015031">
    <property type="term" value="P:protein transport"/>
    <property type="evidence" value="ECO:0007669"/>
    <property type="project" value="UniProtKB-UniRule"/>
</dbReference>
<dbReference type="SUPFAM" id="SSF54534">
    <property type="entry name" value="FKBP-like"/>
    <property type="match status" value="1"/>
</dbReference>
<evidence type="ECO:0000256" key="4">
    <source>
        <dbReference type="ARBA" id="ARBA00016902"/>
    </source>
</evidence>
<accession>A0A345DD68</accession>
<dbReference type="PANTHER" id="PTHR30560">
    <property type="entry name" value="TRIGGER FACTOR CHAPERONE AND PEPTIDYL-PROLYL CIS/TRANS ISOMERASE"/>
    <property type="match status" value="1"/>
</dbReference>
<evidence type="ECO:0000256" key="9">
    <source>
        <dbReference type="ARBA" id="ARBA00023306"/>
    </source>
</evidence>
<dbReference type="KEGG" id="hyf:DTO96_102053"/>
<evidence type="ECO:0000256" key="3">
    <source>
        <dbReference type="ARBA" id="ARBA00013194"/>
    </source>
</evidence>
<dbReference type="InterPro" id="IPR046357">
    <property type="entry name" value="PPIase_dom_sf"/>
</dbReference>
<dbReference type="GO" id="GO:0051301">
    <property type="term" value="P:cell division"/>
    <property type="evidence" value="ECO:0007669"/>
    <property type="project" value="UniProtKB-KW"/>
</dbReference>
<keyword evidence="8 11" id="KW-0413">Isomerase</keyword>
<dbReference type="Pfam" id="PF05697">
    <property type="entry name" value="Trigger_N"/>
    <property type="match status" value="1"/>
</dbReference>
<keyword evidence="11" id="KW-0963">Cytoplasm</keyword>
<dbReference type="EC" id="5.2.1.8" evidence="3 11"/>
<feature type="region of interest" description="Disordered" evidence="14">
    <location>
        <begin position="1"/>
        <end position="21"/>
    </location>
</feature>
<dbReference type="SUPFAM" id="SSF102735">
    <property type="entry name" value="Trigger factor ribosome-binding domain"/>
    <property type="match status" value="1"/>
</dbReference>
<evidence type="ECO:0000256" key="7">
    <source>
        <dbReference type="ARBA" id="ARBA00023186"/>
    </source>
</evidence>
<evidence type="ECO:0000256" key="6">
    <source>
        <dbReference type="ARBA" id="ARBA00023110"/>
    </source>
</evidence>
<feature type="compositionally biased region" description="Low complexity" evidence="14">
    <location>
        <begin position="11"/>
        <end position="21"/>
    </location>
</feature>
<keyword evidence="17" id="KW-1185">Reference proteome</keyword>
<evidence type="ECO:0000256" key="5">
    <source>
        <dbReference type="ARBA" id="ARBA00022618"/>
    </source>
</evidence>
<comment type="function">
    <text evidence="11">Involved in protein export. Acts as a chaperone by maintaining the newly synthesized protein in an open conformation. Functions as a peptidyl-prolyl cis-trans isomerase.</text>
</comment>
<feature type="domain" description="PPIase FKBP-type" evidence="15">
    <location>
        <begin position="181"/>
        <end position="266"/>
    </location>
</feature>
<dbReference type="AlphaFoldDB" id="A0A345DD68"/>
<dbReference type="Gene3D" id="1.10.3120.10">
    <property type="entry name" value="Trigger factor, C-terminal domain"/>
    <property type="match status" value="1"/>
</dbReference>
<dbReference type="InterPro" id="IPR005215">
    <property type="entry name" value="Trig_fac"/>
</dbReference>
<keyword evidence="5 11" id="KW-0132">Cell division</keyword>
<dbReference type="SUPFAM" id="SSF109998">
    <property type="entry name" value="Triger factor/SurA peptide-binding domain-like"/>
    <property type="match status" value="1"/>
</dbReference>
<keyword evidence="7 11" id="KW-0143">Chaperone</keyword>
<dbReference type="PANTHER" id="PTHR30560:SF3">
    <property type="entry name" value="TRIGGER FACTOR-LIKE PROTEIN TIG, CHLOROPLASTIC"/>
    <property type="match status" value="1"/>
</dbReference>
<name>A0A345DD68_9BURK</name>
<sequence length="455" mass="49729">MTTEAQEILNEEQTTPEAVAETAPAMTPSLTRSFDIVITTAAVDAATEKRLQKMAKTVKIDGFRPGKVPLSRVKQMYGSQASWEALNDQVGEEFAKKADADNLRIAGLPNIVPAESTDAEGQMTFTATFEVYPEVSDVNLADVEVEQAQCNVTDADITRTLDVLRQQRVSYSSADKAAAKDDQVTIDFEGKIDDVAFAGGSATDYPFVLGQGRMLPEFETAIEGLKAGEARTFDLPFPADYHGKDVAGKTAQFTVTVKDVAAPQLPELDTAFAKSLGVPDGDVEKMKTDIKANLEREIAQRTKAMTKNNVMDALLSAVSFDVPTALVNEDVERLQTNAREDLRARGIPVDDKMVLPADIFKDRAERRVRLGLLIAGLVKTHELRANAEQIDAQVAVVAQAYEDPAGFIKWYKTDANRMAEVEAVAMEDNVVAWALSQAKTSTKEVAFEELMNQQR</sequence>
<evidence type="ECO:0000256" key="10">
    <source>
        <dbReference type="ARBA" id="ARBA00029986"/>
    </source>
</evidence>
<comment type="catalytic activity">
    <reaction evidence="1 11 12">
        <text>[protein]-peptidylproline (omega=180) = [protein]-peptidylproline (omega=0)</text>
        <dbReference type="Rhea" id="RHEA:16237"/>
        <dbReference type="Rhea" id="RHEA-COMP:10747"/>
        <dbReference type="Rhea" id="RHEA-COMP:10748"/>
        <dbReference type="ChEBI" id="CHEBI:83833"/>
        <dbReference type="ChEBI" id="CHEBI:83834"/>
        <dbReference type="EC" id="5.2.1.8"/>
    </reaction>
</comment>
<dbReference type="GO" id="GO:0003755">
    <property type="term" value="F:peptidyl-prolyl cis-trans isomerase activity"/>
    <property type="evidence" value="ECO:0007669"/>
    <property type="project" value="UniProtKB-UniRule"/>
</dbReference>
<protein>
    <recommendedName>
        <fullName evidence="4 11">Trigger factor</fullName>
        <shortName evidence="11">TF</shortName>
        <ecNumber evidence="3 11">5.2.1.8</ecNumber>
    </recommendedName>
    <alternativeName>
        <fullName evidence="10 11">PPIase</fullName>
    </alternativeName>
</protein>
<dbReference type="InterPro" id="IPR001179">
    <property type="entry name" value="PPIase_FKBP_dom"/>
</dbReference>
<dbReference type="InterPro" id="IPR027304">
    <property type="entry name" value="Trigger_fact/SurA_dom_sf"/>
</dbReference>
<comment type="subcellular location">
    <subcellularLocation>
        <location evidence="11">Cytoplasm</location>
    </subcellularLocation>
    <text evidence="11">About half TF is bound to the ribosome near the polypeptide exit tunnel while the other half is free in the cytoplasm.</text>
</comment>
<dbReference type="InterPro" id="IPR008880">
    <property type="entry name" value="Trigger_fac_C"/>
</dbReference>
<dbReference type="Pfam" id="PF00254">
    <property type="entry name" value="FKBP_C"/>
    <property type="match status" value="1"/>
</dbReference>
<evidence type="ECO:0000256" key="13">
    <source>
        <dbReference type="RuleBase" id="RU003914"/>
    </source>
</evidence>
<dbReference type="PROSITE" id="PS50059">
    <property type="entry name" value="FKBP_PPIASE"/>
    <property type="match status" value="1"/>
</dbReference>
<dbReference type="GO" id="GO:0044183">
    <property type="term" value="F:protein folding chaperone"/>
    <property type="evidence" value="ECO:0007669"/>
    <property type="project" value="TreeGrafter"/>
</dbReference>
<evidence type="ECO:0000256" key="12">
    <source>
        <dbReference type="PROSITE-ProRule" id="PRU00277"/>
    </source>
</evidence>
<evidence type="ECO:0000256" key="2">
    <source>
        <dbReference type="ARBA" id="ARBA00005464"/>
    </source>
</evidence>
<reference evidence="17" key="1">
    <citation type="submission" date="2018-07" db="EMBL/GenBank/DDBJ databases">
        <authorList>
            <person name="Kim H."/>
        </authorList>
    </citation>
    <scope>NUCLEOTIDE SEQUENCE [LARGE SCALE GENOMIC DNA]</scope>
    <source>
        <strain evidence="17">F02</strain>
    </source>
</reference>
<dbReference type="GO" id="GO:0043335">
    <property type="term" value="P:protein unfolding"/>
    <property type="evidence" value="ECO:0007669"/>
    <property type="project" value="TreeGrafter"/>
</dbReference>
<dbReference type="Gene3D" id="3.10.50.40">
    <property type="match status" value="1"/>
</dbReference>
<dbReference type="EMBL" id="CP031124">
    <property type="protein sequence ID" value="AXF86306.1"/>
    <property type="molecule type" value="Genomic_DNA"/>
</dbReference>
<evidence type="ECO:0000256" key="11">
    <source>
        <dbReference type="HAMAP-Rule" id="MF_00303"/>
    </source>
</evidence>
<proteinExistence type="inferred from homology"/>
<evidence type="ECO:0000313" key="16">
    <source>
        <dbReference type="EMBL" id="AXF86306.1"/>
    </source>
</evidence>
<dbReference type="GO" id="GO:0043022">
    <property type="term" value="F:ribosome binding"/>
    <property type="evidence" value="ECO:0007669"/>
    <property type="project" value="TreeGrafter"/>
</dbReference>
<dbReference type="InterPro" id="IPR008881">
    <property type="entry name" value="Trigger_fac_ribosome-bd_bac"/>
</dbReference>